<evidence type="ECO:0000313" key="2">
    <source>
        <dbReference type="EMBL" id="SHM78865.1"/>
    </source>
</evidence>
<dbReference type="EMBL" id="FRCJ01000006">
    <property type="protein sequence ID" value="SHM78865.1"/>
    <property type="molecule type" value="Genomic_DNA"/>
</dbReference>
<accession>A0A1M7LLG6</accession>
<gene>
    <name evidence="2" type="ORF">SAMN04488494_2612</name>
</gene>
<name>A0A1M7LLG6_XYLRU</name>
<reference evidence="2 3" key="1">
    <citation type="submission" date="2016-11" db="EMBL/GenBank/DDBJ databases">
        <authorList>
            <person name="Jaros S."/>
            <person name="Januszkiewicz K."/>
            <person name="Wedrychowicz H."/>
        </authorList>
    </citation>
    <scope>NUCLEOTIDE SEQUENCE [LARGE SCALE GENOMIC DNA]</scope>
    <source>
        <strain evidence="2 3">BPI-34</strain>
    </source>
</reference>
<dbReference type="Proteomes" id="UP000184280">
    <property type="component" value="Unassembled WGS sequence"/>
</dbReference>
<proteinExistence type="predicted"/>
<keyword evidence="1" id="KW-0812">Transmembrane</keyword>
<dbReference type="AlphaFoldDB" id="A0A1M7LLG6"/>
<organism evidence="2 3">
    <name type="scientific">Xylanibacter ruminicola</name>
    <name type="common">Prevotella ruminicola</name>
    <dbReference type="NCBI Taxonomy" id="839"/>
    <lineage>
        <taxon>Bacteria</taxon>
        <taxon>Pseudomonadati</taxon>
        <taxon>Bacteroidota</taxon>
        <taxon>Bacteroidia</taxon>
        <taxon>Bacteroidales</taxon>
        <taxon>Prevotellaceae</taxon>
        <taxon>Xylanibacter</taxon>
    </lineage>
</organism>
<sequence length="43" mass="5188">MVDRLRVIYAKILDALSYIFFYRISIIIIENYVISLHAYMFLS</sequence>
<protein>
    <submittedName>
        <fullName evidence="2">Uncharacterized protein</fullName>
    </submittedName>
</protein>
<feature type="transmembrane region" description="Helical" evidence="1">
    <location>
        <begin position="20"/>
        <end position="42"/>
    </location>
</feature>
<evidence type="ECO:0000313" key="3">
    <source>
        <dbReference type="Proteomes" id="UP000184280"/>
    </source>
</evidence>
<evidence type="ECO:0000256" key="1">
    <source>
        <dbReference type="SAM" id="Phobius"/>
    </source>
</evidence>
<keyword evidence="1" id="KW-1133">Transmembrane helix</keyword>
<keyword evidence="1" id="KW-0472">Membrane</keyword>